<dbReference type="RefSeq" id="WP_206644947.1">
    <property type="nucleotide sequence ID" value="NZ_CP071247.1"/>
</dbReference>
<comment type="catalytic activity">
    <reaction evidence="10">
        <text>an acyl-CoA + a 1,2-diacyl-sn-glycerol = a triacyl-sn-glycerol + CoA</text>
        <dbReference type="Rhea" id="RHEA:10868"/>
        <dbReference type="ChEBI" id="CHEBI:17815"/>
        <dbReference type="ChEBI" id="CHEBI:57287"/>
        <dbReference type="ChEBI" id="CHEBI:58342"/>
        <dbReference type="ChEBI" id="CHEBI:64615"/>
        <dbReference type="EC" id="2.3.1.20"/>
    </reaction>
</comment>
<dbReference type="EMBL" id="CP071247">
    <property type="protein sequence ID" value="QSP95710.1"/>
    <property type="molecule type" value="Genomic_DNA"/>
</dbReference>
<dbReference type="EC" id="2.3.1.20" evidence="4"/>
<keyword evidence="7" id="KW-0319">Glycerol metabolism</keyword>
<name>A0ABX7MTJ1_9GAMM</name>
<dbReference type="InterPro" id="IPR045034">
    <property type="entry name" value="O-acyltransferase_WSD1-like"/>
</dbReference>
<dbReference type="PANTHER" id="PTHR31650:SF1">
    <property type="entry name" value="WAX ESTER SYNTHASE_DIACYLGLYCEROL ACYLTRANSFERASE 4-RELATED"/>
    <property type="match status" value="1"/>
</dbReference>
<evidence type="ECO:0000256" key="6">
    <source>
        <dbReference type="ARBA" id="ARBA00022679"/>
    </source>
</evidence>
<evidence type="ECO:0000256" key="10">
    <source>
        <dbReference type="ARBA" id="ARBA00048109"/>
    </source>
</evidence>
<evidence type="ECO:0000256" key="9">
    <source>
        <dbReference type="ARBA" id="ARBA00023315"/>
    </source>
</evidence>
<evidence type="ECO:0000256" key="1">
    <source>
        <dbReference type="ARBA" id="ARBA00004771"/>
    </source>
</evidence>
<dbReference type="PANTHER" id="PTHR31650">
    <property type="entry name" value="O-ACYLTRANSFERASE (WSD1-LIKE) FAMILY PROTEIN"/>
    <property type="match status" value="1"/>
</dbReference>
<comment type="similarity">
    <text evidence="3">Belongs to the long-chain O-acyltransferase family.</text>
</comment>
<comment type="pathway">
    <text evidence="1">Glycerolipid metabolism; triacylglycerol biosynthesis.</text>
</comment>
<dbReference type="InterPro" id="IPR023213">
    <property type="entry name" value="CAT-like_dom_sf"/>
</dbReference>
<proteinExistence type="inferred from homology"/>
<evidence type="ECO:0000256" key="8">
    <source>
        <dbReference type="ARBA" id="ARBA00023098"/>
    </source>
</evidence>
<protein>
    <recommendedName>
        <fullName evidence="4">diacylglycerol O-acyltransferase</fullName>
        <ecNumber evidence="4">2.3.1.20</ecNumber>
    </recommendedName>
</protein>
<keyword evidence="5" id="KW-0444">Lipid biosynthesis</keyword>
<dbReference type="Pfam" id="PF06974">
    <property type="entry name" value="WS_DGAT_C"/>
    <property type="match status" value="1"/>
</dbReference>
<evidence type="ECO:0000256" key="5">
    <source>
        <dbReference type="ARBA" id="ARBA00022516"/>
    </source>
</evidence>
<sequence>MKPLSPTDQLFLWLEKRQQPMHVGGLQLFSFPDDAPDDYVAQLAEQLRQHSHVTPPFDRRLDTRLAQPVWVHDEHLDLEHHFRFEALPTPGRIRELLTFISAEHSHLMDRERPLWEFHLIEGLQDRQFALYIKVHHALVDGMSAMCLIRRMLSTDPGQRNMPPIWDLPQSAHHREPQESTLWRTLRYWVGESGKQLGTVPAVAREILRSVNEARKNPVYDSIFHAPRSVLNQKITGSRRFAAQSYRMARIRRVCHAYSTTVNDVVMAMCATALRVYLMNRDALPEKPLVAMVPVSLRHDDSAEGNQVGIILASLGTDLADPVQRLMHIHREVQQAKDRYAQMSSEEIINYTALMMAPAAFHLLTGMAPNWQTFNVVISNVPGPKEPQYWNGAKLEGMYPVSIAMDRLALNMTLTSYHDQVEFGLIGCRRTLPSLQRMLDGLEQGLEELEQAAGL</sequence>
<dbReference type="Gene3D" id="3.30.559.10">
    <property type="entry name" value="Chloramphenicol acetyltransferase-like domain"/>
    <property type="match status" value="1"/>
</dbReference>
<dbReference type="Pfam" id="PF03007">
    <property type="entry name" value="WS_DGAT_cat"/>
    <property type="match status" value="1"/>
</dbReference>
<evidence type="ECO:0000256" key="4">
    <source>
        <dbReference type="ARBA" id="ARBA00013244"/>
    </source>
</evidence>
<dbReference type="NCBIfam" id="TIGR02946">
    <property type="entry name" value="acyl_WS_DGAT"/>
    <property type="match status" value="1"/>
</dbReference>
<evidence type="ECO:0000256" key="2">
    <source>
        <dbReference type="ARBA" id="ARBA00005189"/>
    </source>
</evidence>
<comment type="pathway">
    <text evidence="2">Lipid metabolism.</text>
</comment>
<keyword evidence="9" id="KW-0012">Acyltransferase</keyword>
<evidence type="ECO:0000313" key="13">
    <source>
        <dbReference type="EMBL" id="QSP95710.1"/>
    </source>
</evidence>
<evidence type="ECO:0000256" key="7">
    <source>
        <dbReference type="ARBA" id="ARBA00022798"/>
    </source>
</evidence>
<evidence type="ECO:0000256" key="3">
    <source>
        <dbReference type="ARBA" id="ARBA00009587"/>
    </source>
</evidence>
<accession>A0ABX7MTJ1</accession>
<dbReference type="Gene3D" id="3.30.559.30">
    <property type="entry name" value="Nonribosomal peptide synthetase, condensation domain"/>
    <property type="match status" value="1"/>
</dbReference>
<reference evidence="13 14" key="1">
    <citation type="submission" date="2021-03" db="EMBL/GenBank/DDBJ databases">
        <title>Genome sequencing of Marinobacter sp. LPB0319.</title>
        <authorList>
            <person name="Kim J."/>
        </authorList>
    </citation>
    <scope>NUCLEOTIDE SEQUENCE [LARGE SCALE GENOMIC DNA]</scope>
    <source>
        <strain evidence="13 14">LPB0319</strain>
    </source>
</reference>
<feature type="domain" description="O-acyltransferase WSD1-like N-terminal" evidence="11">
    <location>
        <begin position="4"/>
        <end position="265"/>
    </location>
</feature>
<dbReference type="SUPFAM" id="SSF52777">
    <property type="entry name" value="CoA-dependent acyltransferases"/>
    <property type="match status" value="2"/>
</dbReference>
<feature type="domain" description="O-acyltransferase WSD1 C-terminal" evidence="12">
    <location>
        <begin position="304"/>
        <end position="448"/>
    </location>
</feature>
<evidence type="ECO:0000259" key="12">
    <source>
        <dbReference type="Pfam" id="PF06974"/>
    </source>
</evidence>
<keyword evidence="14" id="KW-1185">Reference proteome</keyword>
<organism evidence="13 14">
    <name type="scientific">Marinobacter salinisoli</name>
    <dbReference type="NCBI Taxonomy" id="2769486"/>
    <lineage>
        <taxon>Bacteria</taxon>
        <taxon>Pseudomonadati</taxon>
        <taxon>Pseudomonadota</taxon>
        <taxon>Gammaproteobacteria</taxon>
        <taxon>Pseudomonadales</taxon>
        <taxon>Marinobacteraceae</taxon>
        <taxon>Marinobacter</taxon>
    </lineage>
</organism>
<keyword evidence="8" id="KW-0443">Lipid metabolism</keyword>
<dbReference type="InterPro" id="IPR009721">
    <property type="entry name" value="O-acyltransferase_WSD1_C"/>
</dbReference>
<dbReference type="Proteomes" id="UP000663555">
    <property type="component" value="Chromosome"/>
</dbReference>
<evidence type="ECO:0000259" key="11">
    <source>
        <dbReference type="Pfam" id="PF03007"/>
    </source>
</evidence>
<dbReference type="InterPro" id="IPR004255">
    <property type="entry name" value="O-acyltransferase_WSD1_N"/>
</dbReference>
<dbReference type="InterPro" id="IPR014292">
    <property type="entry name" value="Acyl_transf_WS/DGAT"/>
</dbReference>
<gene>
    <name evidence="13" type="ORF">LPB19_04660</name>
</gene>
<evidence type="ECO:0000313" key="14">
    <source>
        <dbReference type="Proteomes" id="UP000663555"/>
    </source>
</evidence>
<keyword evidence="6" id="KW-0808">Transferase</keyword>